<dbReference type="EMBL" id="BDIP01007962">
    <property type="protein sequence ID" value="GIQ91570.1"/>
    <property type="molecule type" value="Genomic_DNA"/>
</dbReference>
<dbReference type="AlphaFoldDB" id="A0A9K3DC64"/>
<proteinExistence type="predicted"/>
<accession>A0A9K3DC64</accession>
<sequence length="82" mass="9588">MQDRTLELLSSDAESVLCTNPDSIVKFIDSAVDTDHRLWTEARRLKLEEFVSSESASLASQRDREWVGDTYRWEYNNLETLF</sequence>
<reference evidence="1 2" key="1">
    <citation type="journal article" date="2018" name="PLoS ONE">
        <title>The draft genome of Kipferlia bialata reveals reductive genome evolution in fornicate parasites.</title>
        <authorList>
            <person name="Tanifuji G."/>
            <person name="Takabayashi S."/>
            <person name="Kume K."/>
            <person name="Takagi M."/>
            <person name="Nakayama T."/>
            <person name="Kamikawa R."/>
            <person name="Inagaki Y."/>
            <person name="Hashimoto T."/>
        </authorList>
    </citation>
    <scope>NUCLEOTIDE SEQUENCE [LARGE SCALE GENOMIC DNA]</scope>
    <source>
        <strain evidence="1">NY0173</strain>
    </source>
</reference>
<comment type="caution">
    <text evidence="1">The sequence shown here is derived from an EMBL/GenBank/DDBJ whole genome shotgun (WGS) entry which is preliminary data.</text>
</comment>
<protein>
    <submittedName>
        <fullName evidence="1">Uncharacterized protein</fullName>
    </submittedName>
</protein>
<evidence type="ECO:0000313" key="2">
    <source>
        <dbReference type="Proteomes" id="UP000265618"/>
    </source>
</evidence>
<gene>
    <name evidence="1" type="ORF">KIPB_014895</name>
</gene>
<dbReference type="Proteomes" id="UP000265618">
    <property type="component" value="Unassembled WGS sequence"/>
</dbReference>
<organism evidence="1 2">
    <name type="scientific">Kipferlia bialata</name>
    <dbReference type="NCBI Taxonomy" id="797122"/>
    <lineage>
        <taxon>Eukaryota</taxon>
        <taxon>Metamonada</taxon>
        <taxon>Carpediemonas-like organisms</taxon>
        <taxon>Kipferlia</taxon>
    </lineage>
</organism>
<name>A0A9K3DC64_9EUKA</name>
<evidence type="ECO:0000313" key="1">
    <source>
        <dbReference type="EMBL" id="GIQ91570.1"/>
    </source>
</evidence>
<keyword evidence="2" id="KW-1185">Reference proteome</keyword>